<feature type="domain" description="Tudor" evidence="3">
    <location>
        <begin position="334"/>
        <end position="392"/>
    </location>
</feature>
<dbReference type="Pfam" id="PF00013">
    <property type="entry name" value="KH_1"/>
    <property type="match status" value="1"/>
</dbReference>
<dbReference type="RefSeq" id="XP_013775508.1">
    <property type="nucleotide sequence ID" value="XM_013920054.2"/>
</dbReference>
<dbReference type="RefSeq" id="XP_022242770.1">
    <property type="nucleotide sequence ID" value="XM_022387062.1"/>
</dbReference>
<gene>
    <name evidence="5 6" type="primary">LOC106460362</name>
</gene>
<dbReference type="PANTHER" id="PTHR22948">
    <property type="entry name" value="TUDOR DOMAIN CONTAINING PROTEIN"/>
    <property type="match status" value="1"/>
</dbReference>
<evidence type="ECO:0000256" key="2">
    <source>
        <dbReference type="SAM" id="MobiDB-lite"/>
    </source>
</evidence>
<dbReference type="CDD" id="cd20407">
    <property type="entry name" value="Tudor_AKAP1"/>
    <property type="match status" value="1"/>
</dbReference>
<dbReference type="InterPro" id="IPR035437">
    <property type="entry name" value="SNase_OB-fold_sf"/>
</dbReference>
<dbReference type="InterPro" id="IPR036612">
    <property type="entry name" value="KH_dom_type_1_sf"/>
</dbReference>
<protein>
    <submittedName>
        <fullName evidence="5 6">A-kinase anchor protein 1, mitochondrial-like</fullName>
    </submittedName>
</protein>
<reference evidence="5 6" key="1">
    <citation type="submission" date="2025-05" db="UniProtKB">
        <authorList>
            <consortium name="RefSeq"/>
        </authorList>
    </citation>
    <scope>IDENTIFICATION</scope>
    <source>
        <tissue evidence="5 6">Muscle</tissue>
    </source>
</reference>
<dbReference type="GeneID" id="106460362"/>
<dbReference type="SMART" id="SM00322">
    <property type="entry name" value="KH"/>
    <property type="match status" value="1"/>
</dbReference>
<accession>A0ABM1B5Z9</accession>
<dbReference type="Gene3D" id="2.40.50.90">
    <property type="match status" value="1"/>
</dbReference>
<dbReference type="InterPro" id="IPR004088">
    <property type="entry name" value="KH_dom_type_1"/>
</dbReference>
<dbReference type="Gene3D" id="3.30.1370.10">
    <property type="entry name" value="K Homology domain, type 1"/>
    <property type="match status" value="1"/>
</dbReference>
<name>A0ABM1B5Z9_LIMPO</name>
<evidence type="ECO:0000313" key="5">
    <source>
        <dbReference type="RefSeq" id="XP_013775508.1"/>
    </source>
</evidence>
<dbReference type="InterPro" id="IPR004087">
    <property type="entry name" value="KH_dom"/>
</dbReference>
<evidence type="ECO:0000259" key="3">
    <source>
        <dbReference type="PROSITE" id="PS50304"/>
    </source>
</evidence>
<dbReference type="PROSITE" id="PS50084">
    <property type="entry name" value="KH_TYPE_1"/>
    <property type="match status" value="1"/>
</dbReference>
<keyword evidence="1" id="KW-0694">RNA-binding</keyword>
<dbReference type="Proteomes" id="UP000694941">
    <property type="component" value="Unplaced"/>
</dbReference>
<dbReference type="SUPFAM" id="SSF54791">
    <property type="entry name" value="Eukaryotic type KH-domain (KH-domain type I)"/>
    <property type="match status" value="1"/>
</dbReference>
<dbReference type="CDD" id="cd22395">
    <property type="entry name" value="KH-I_AKAP1"/>
    <property type="match status" value="1"/>
</dbReference>
<dbReference type="PROSITE" id="PS50304">
    <property type="entry name" value="TUDOR"/>
    <property type="match status" value="1"/>
</dbReference>
<dbReference type="InterPro" id="IPR050621">
    <property type="entry name" value="Tudor_domain_containing"/>
</dbReference>
<evidence type="ECO:0000313" key="4">
    <source>
        <dbReference type="Proteomes" id="UP000694941"/>
    </source>
</evidence>
<evidence type="ECO:0000313" key="6">
    <source>
        <dbReference type="RefSeq" id="XP_022242770.1"/>
    </source>
</evidence>
<dbReference type="SUPFAM" id="SSF63748">
    <property type="entry name" value="Tudor/PWWP/MBT"/>
    <property type="match status" value="1"/>
</dbReference>
<evidence type="ECO:0000256" key="1">
    <source>
        <dbReference type="PROSITE-ProRule" id="PRU00117"/>
    </source>
</evidence>
<proteinExistence type="predicted"/>
<dbReference type="PANTHER" id="PTHR22948:SF65">
    <property type="entry name" value="A-KINASE ANCHORING PROTEIN 1"/>
    <property type="match status" value="1"/>
</dbReference>
<dbReference type="InterPro" id="IPR047367">
    <property type="entry name" value="Tudor_AKAP1"/>
</dbReference>
<sequence>MVKSFGEEEVNTLFHIPTTASSSLNSDNHTDLHKDRCIKETNSICTVTLSDVCEVPSTVSPSINEDAGICMEILGHNGKINSDLYSDSNCTVTNNKIDLSSTPIIVTRETNEFGGISSHVCTEPLVLDDTRHLNHAVRMTDSPHHGAFSDAQSEHSSDSGKGGSDIQPSSELPNPKGDEYSLIYEFEIPQELCGRLIGRQGKHVKYIKNCSNASVLIKRHPFSKDFKLCGVEGTSEEIRNALQLIRKRFPTSRFSSLTLAQVNIPITHGVPIPHTLQLHLPEGVSCDVILSSMVNAGHFFLQQPTHPTYTSLSRLDQCMVTCYAQTETPTLPYPVEAGVICAAPVMDGWFRAQIVHVYDGMEECDVKFVDYGGYSCLPVASLRQIRSDFMTLPFQAAEFYLASVKPVDEELGWSVEACAAFEEMAQGHILQALIVAFADDGIPCVHLYRVQGVSVVFINRELVNQGLASWINLQV</sequence>
<dbReference type="InterPro" id="IPR047368">
    <property type="entry name" value="KH-I_AKAP1"/>
</dbReference>
<feature type="region of interest" description="Disordered" evidence="2">
    <location>
        <begin position="140"/>
        <end position="174"/>
    </location>
</feature>
<dbReference type="InterPro" id="IPR002999">
    <property type="entry name" value="Tudor"/>
</dbReference>
<dbReference type="Pfam" id="PF00567">
    <property type="entry name" value="TUDOR"/>
    <property type="match status" value="1"/>
</dbReference>
<dbReference type="SMART" id="SM00333">
    <property type="entry name" value="TUDOR"/>
    <property type="match status" value="1"/>
</dbReference>
<organism evidence="4 5">
    <name type="scientific">Limulus polyphemus</name>
    <name type="common">Atlantic horseshoe crab</name>
    <dbReference type="NCBI Taxonomy" id="6850"/>
    <lineage>
        <taxon>Eukaryota</taxon>
        <taxon>Metazoa</taxon>
        <taxon>Ecdysozoa</taxon>
        <taxon>Arthropoda</taxon>
        <taxon>Chelicerata</taxon>
        <taxon>Merostomata</taxon>
        <taxon>Xiphosura</taxon>
        <taxon>Limulidae</taxon>
        <taxon>Limulus</taxon>
    </lineage>
</organism>
<dbReference type="Gene3D" id="2.30.30.140">
    <property type="match status" value="1"/>
</dbReference>
<keyword evidence="4" id="KW-1185">Reference proteome</keyword>